<sequence>MTEPSPAVAAAIEGELRLLDPAVRASTELLAELLHPDFREIDSGGRLWTRETIIASLTADDAPRPGPLTASRMLGVRLCADLVHLTFDTEARGIRSHRSSLWRLTPKGWRLYFHQATPFADGPSVGDPSAEEWGPGVPTTGRAG</sequence>
<feature type="region of interest" description="Disordered" evidence="1">
    <location>
        <begin position="122"/>
        <end position="144"/>
    </location>
</feature>
<dbReference type="RefSeq" id="WP_164204042.1">
    <property type="nucleotide sequence ID" value="NZ_JAAGMP010000857.1"/>
</dbReference>
<reference evidence="3 4" key="1">
    <citation type="submission" date="2020-01" db="EMBL/GenBank/DDBJ databases">
        <title>Insect and environment-associated Actinomycetes.</title>
        <authorList>
            <person name="Currrie C."/>
            <person name="Chevrette M."/>
            <person name="Carlson C."/>
            <person name="Stubbendieck R."/>
            <person name="Wendt-Pienkowski E."/>
        </authorList>
    </citation>
    <scope>NUCLEOTIDE SEQUENCE [LARGE SCALE GENOMIC DNA]</scope>
    <source>
        <strain evidence="3 4">SID7590</strain>
    </source>
</reference>
<dbReference type="SUPFAM" id="SSF54427">
    <property type="entry name" value="NTF2-like"/>
    <property type="match status" value="1"/>
</dbReference>
<gene>
    <name evidence="3" type="ORF">G3I50_19210</name>
</gene>
<evidence type="ECO:0000259" key="2">
    <source>
        <dbReference type="Pfam" id="PF14534"/>
    </source>
</evidence>
<protein>
    <submittedName>
        <fullName evidence="3">Nuclear transport factor 2 family protein</fullName>
    </submittedName>
</protein>
<dbReference type="EMBL" id="JAAGMP010000857">
    <property type="protein sequence ID" value="NEC20358.1"/>
    <property type="molecule type" value="Genomic_DNA"/>
</dbReference>
<dbReference type="Gene3D" id="3.10.450.50">
    <property type="match status" value="1"/>
</dbReference>
<dbReference type="Pfam" id="PF14534">
    <property type="entry name" value="DUF4440"/>
    <property type="match status" value="1"/>
</dbReference>
<evidence type="ECO:0000313" key="3">
    <source>
        <dbReference type="EMBL" id="NEC20358.1"/>
    </source>
</evidence>
<name>A0A7K3RYR2_9ACTN</name>
<dbReference type="InterPro" id="IPR027843">
    <property type="entry name" value="DUF4440"/>
</dbReference>
<dbReference type="AlphaFoldDB" id="A0A7K3RYR2"/>
<evidence type="ECO:0000256" key="1">
    <source>
        <dbReference type="SAM" id="MobiDB-lite"/>
    </source>
</evidence>
<proteinExistence type="predicted"/>
<organism evidence="3 4">
    <name type="scientific">Streptomyces parvus</name>
    <dbReference type="NCBI Taxonomy" id="66428"/>
    <lineage>
        <taxon>Bacteria</taxon>
        <taxon>Bacillati</taxon>
        <taxon>Actinomycetota</taxon>
        <taxon>Actinomycetes</taxon>
        <taxon>Kitasatosporales</taxon>
        <taxon>Streptomycetaceae</taxon>
        <taxon>Streptomyces</taxon>
    </lineage>
</organism>
<comment type="caution">
    <text evidence="3">The sequence shown here is derived from an EMBL/GenBank/DDBJ whole genome shotgun (WGS) entry which is preliminary data.</text>
</comment>
<feature type="domain" description="DUF4440" evidence="2">
    <location>
        <begin position="15"/>
        <end position="111"/>
    </location>
</feature>
<evidence type="ECO:0000313" key="4">
    <source>
        <dbReference type="Proteomes" id="UP000469670"/>
    </source>
</evidence>
<dbReference type="Proteomes" id="UP000469670">
    <property type="component" value="Unassembled WGS sequence"/>
</dbReference>
<dbReference type="InterPro" id="IPR032710">
    <property type="entry name" value="NTF2-like_dom_sf"/>
</dbReference>
<accession>A0A7K3RYR2</accession>